<reference evidence="1 2" key="1">
    <citation type="submission" date="2022-11" db="EMBL/GenBank/DDBJ databases">
        <title>Whole genome sequence of Eschrichtius robustus ER-17-0199.</title>
        <authorList>
            <person name="Bruniche-Olsen A."/>
            <person name="Black A.N."/>
            <person name="Fields C.J."/>
            <person name="Walden K."/>
            <person name="Dewoody J.A."/>
        </authorList>
    </citation>
    <scope>NUCLEOTIDE SEQUENCE [LARGE SCALE GENOMIC DNA]</scope>
    <source>
        <strain evidence="1">ER-17-0199</strain>
        <tissue evidence="1">Blubber</tissue>
    </source>
</reference>
<keyword evidence="2" id="KW-1185">Reference proteome</keyword>
<sequence length="196" mass="21336">MGPLLAPRLRSPFWPVPFHLQPTSPSLFLVMRRPFYIWFSLSHLSFSEVLYTRIGPGFLFHPSPWYRGDANMDGKGAWWGAGALDGLSLTLAAVTVLNGGGGQNLPAVSQPRWSSLPPSAQGGTPRLAWLSPDLRRKEASQSSCHHQGIDPLSPPNLHLGWGNPSQTDCTCAHVPIQGSCSKKRQARPFPVPPSSP</sequence>
<proteinExistence type="predicted"/>
<gene>
    <name evidence="1" type="ORF">J1605_012171</name>
</gene>
<name>A0AB34GJV7_ESCRO</name>
<protein>
    <submittedName>
        <fullName evidence="1">Uncharacterized protein</fullName>
    </submittedName>
</protein>
<accession>A0AB34GJV7</accession>
<evidence type="ECO:0000313" key="2">
    <source>
        <dbReference type="Proteomes" id="UP001159641"/>
    </source>
</evidence>
<evidence type="ECO:0000313" key="1">
    <source>
        <dbReference type="EMBL" id="KAJ8779881.1"/>
    </source>
</evidence>
<dbReference type="Proteomes" id="UP001159641">
    <property type="component" value="Unassembled WGS sequence"/>
</dbReference>
<comment type="caution">
    <text evidence="1">The sequence shown here is derived from an EMBL/GenBank/DDBJ whole genome shotgun (WGS) entry which is preliminary data.</text>
</comment>
<dbReference type="AlphaFoldDB" id="A0AB34GJV7"/>
<organism evidence="1 2">
    <name type="scientific">Eschrichtius robustus</name>
    <name type="common">California gray whale</name>
    <name type="synonym">Eschrichtius gibbosus</name>
    <dbReference type="NCBI Taxonomy" id="9764"/>
    <lineage>
        <taxon>Eukaryota</taxon>
        <taxon>Metazoa</taxon>
        <taxon>Chordata</taxon>
        <taxon>Craniata</taxon>
        <taxon>Vertebrata</taxon>
        <taxon>Euteleostomi</taxon>
        <taxon>Mammalia</taxon>
        <taxon>Eutheria</taxon>
        <taxon>Laurasiatheria</taxon>
        <taxon>Artiodactyla</taxon>
        <taxon>Whippomorpha</taxon>
        <taxon>Cetacea</taxon>
        <taxon>Mysticeti</taxon>
        <taxon>Eschrichtiidae</taxon>
        <taxon>Eschrichtius</taxon>
    </lineage>
</organism>
<dbReference type="EMBL" id="JAIQCJ010002203">
    <property type="protein sequence ID" value="KAJ8779881.1"/>
    <property type="molecule type" value="Genomic_DNA"/>
</dbReference>